<sequence length="326" mass="37508">MSEFSRLDNIRRIVDQDQEEIPLITLSKQNTLMFKLQINIQDSILPPSDIPFHSFQSLTFNNPTPCQYAIIADKPNSLKVLLNFMKDDYQEFIGSEGSPKKTLEIFFPDVSNTTWPLLHLAVALGRSKCIEILIKFLDDQNETNNYINRPDDNQRTPLAIAFATGNKDIIKQLLDINSDPFYGVDQKIFMPLIYTCIHYPDQVQTAVDCIEEKLGDKKNILAELESRYFDEMGFAYSSEIQATKPFSRFVDNLNSKVGEIFRKMSVGAEKISTPEYERDNADDHNQNNSQNCSFDGCNKKGNNYCKFCKKYFCEDHISEIIHLCNQ</sequence>
<evidence type="ECO:0008006" key="3">
    <source>
        <dbReference type="Google" id="ProtNLM"/>
    </source>
</evidence>
<comment type="caution">
    <text evidence="1">The sequence shown here is derived from an EMBL/GenBank/DDBJ whole genome shotgun (WGS) entry which is preliminary data.</text>
</comment>
<dbReference type="SUPFAM" id="SSF118310">
    <property type="entry name" value="AN1-like Zinc finger"/>
    <property type="match status" value="1"/>
</dbReference>
<accession>A0ABR2H0A0</accession>
<evidence type="ECO:0000313" key="1">
    <source>
        <dbReference type="EMBL" id="KAK8839580.1"/>
    </source>
</evidence>
<organism evidence="1 2">
    <name type="scientific">Tritrichomonas musculus</name>
    <dbReference type="NCBI Taxonomy" id="1915356"/>
    <lineage>
        <taxon>Eukaryota</taxon>
        <taxon>Metamonada</taxon>
        <taxon>Parabasalia</taxon>
        <taxon>Tritrichomonadida</taxon>
        <taxon>Tritrichomonadidae</taxon>
        <taxon>Tritrichomonas</taxon>
    </lineage>
</organism>
<dbReference type="InterPro" id="IPR036770">
    <property type="entry name" value="Ankyrin_rpt-contain_sf"/>
</dbReference>
<dbReference type="Gene3D" id="1.25.40.20">
    <property type="entry name" value="Ankyrin repeat-containing domain"/>
    <property type="match status" value="1"/>
</dbReference>
<dbReference type="SUPFAM" id="SSF48403">
    <property type="entry name" value="Ankyrin repeat"/>
    <property type="match status" value="1"/>
</dbReference>
<dbReference type="Pfam" id="PF12796">
    <property type="entry name" value="Ank_2"/>
    <property type="match status" value="1"/>
</dbReference>
<dbReference type="InterPro" id="IPR035896">
    <property type="entry name" value="AN1-like_Znf"/>
</dbReference>
<dbReference type="SMART" id="SM00248">
    <property type="entry name" value="ANK"/>
    <property type="match status" value="3"/>
</dbReference>
<name>A0ABR2H0A0_9EUKA</name>
<reference evidence="1 2" key="1">
    <citation type="submission" date="2024-04" db="EMBL/GenBank/DDBJ databases">
        <title>Tritrichomonas musculus Genome.</title>
        <authorList>
            <person name="Alves-Ferreira E."/>
            <person name="Grigg M."/>
            <person name="Lorenzi H."/>
            <person name="Galac M."/>
        </authorList>
    </citation>
    <scope>NUCLEOTIDE SEQUENCE [LARGE SCALE GENOMIC DNA]</scope>
    <source>
        <strain evidence="1 2">EAF2021</strain>
    </source>
</reference>
<proteinExistence type="predicted"/>
<dbReference type="InterPro" id="IPR002110">
    <property type="entry name" value="Ankyrin_rpt"/>
</dbReference>
<evidence type="ECO:0000313" key="2">
    <source>
        <dbReference type="Proteomes" id="UP001470230"/>
    </source>
</evidence>
<gene>
    <name evidence="1" type="ORF">M9Y10_031939</name>
</gene>
<keyword evidence="2" id="KW-1185">Reference proteome</keyword>
<protein>
    <recommendedName>
        <fullName evidence="3">Ankyrin repeat protein</fullName>
    </recommendedName>
</protein>
<dbReference type="EMBL" id="JAPFFF010000051">
    <property type="protein sequence ID" value="KAK8839580.1"/>
    <property type="molecule type" value="Genomic_DNA"/>
</dbReference>
<dbReference type="Proteomes" id="UP001470230">
    <property type="component" value="Unassembled WGS sequence"/>
</dbReference>